<accession>A0ABT8WQX7</accession>
<name>A0ABT8WQX7_9FLAO</name>
<dbReference type="Pfam" id="PF16344">
    <property type="entry name" value="FecR_C"/>
    <property type="match status" value="1"/>
</dbReference>
<sequence>MTPKIEKIVIKYITQSATVSDLDTLSEWIKTPANKIAFKDYIQSHYAIIHSMNNPDTKKALEQLLLRIKKEKTLVYRLRRQPIYKYAAAAVVVGIMVSAYLFKNNLSDIPVESTPVIVDTNTIVPGTDKATLTLGDGTVVALEKGSTYQTQNANSNGEEIIYKAGNKKTNEIVYNYLTIPRGGEFHMVMADGTEVWLNSESQLKYPVSFIDGVTREVQLVYGEAYFDVSPSTNHKGAKFKVLNQSQEIEVLGTAFNIKAYKDETNIYTTLVEGKVVVNSGTSKQYLVPNQQSNFDLKNNSITVYKVDVNTEISWKDGIFSFKGKPLKDIMKVISRWYDVDIIFENKDLESIKFKGYLDKNQSIDQILLIMKSNTINNYEIIDKTIILK</sequence>
<keyword evidence="5" id="KW-1185">Reference proteome</keyword>
<reference evidence="4" key="1">
    <citation type="submission" date="2023-07" db="EMBL/GenBank/DDBJ databases">
        <title>Two novel species in the genus Flavivirga.</title>
        <authorList>
            <person name="Kwon K."/>
        </authorList>
    </citation>
    <scope>NUCLEOTIDE SEQUENCE</scope>
    <source>
        <strain evidence="4">KACC 14158</strain>
    </source>
</reference>
<dbReference type="Pfam" id="PF04773">
    <property type="entry name" value="FecR"/>
    <property type="match status" value="1"/>
</dbReference>
<dbReference type="InterPro" id="IPR012373">
    <property type="entry name" value="Ferrdict_sens_TM"/>
</dbReference>
<feature type="domain" description="FecR protein" evidence="2">
    <location>
        <begin position="180"/>
        <end position="275"/>
    </location>
</feature>
<protein>
    <submittedName>
        <fullName evidence="4">DUF4974 domain-containing protein</fullName>
    </submittedName>
</protein>
<organism evidence="4 5">
    <name type="scientific">Flavivirga jejuensis</name>
    <dbReference type="NCBI Taxonomy" id="870487"/>
    <lineage>
        <taxon>Bacteria</taxon>
        <taxon>Pseudomonadati</taxon>
        <taxon>Bacteroidota</taxon>
        <taxon>Flavobacteriia</taxon>
        <taxon>Flavobacteriales</taxon>
        <taxon>Flavobacteriaceae</taxon>
        <taxon>Flavivirga</taxon>
    </lineage>
</organism>
<dbReference type="Gene3D" id="3.55.50.30">
    <property type="match status" value="1"/>
</dbReference>
<keyword evidence="1" id="KW-1133">Transmembrane helix</keyword>
<keyword evidence="1" id="KW-0812">Transmembrane</keyword>
<dbReference type="InterPro" id="IPR006860">
    <property type="entry name" value="FecR"/>
</dbReference>
<dbReference type="InterPro" id="IPR032508">
    <property type="entry name" value="FecR_C"/>
</dbReference>
<evidence type="ECO:0000259" key="3">
    <source>
        <dbReference type="Pfam" id="PF16344"/>
    </source>
</evidence>
<feature type="domain" description="Protein FecR C-terminal" evidence="3">
    <location>
        <begin position="319"/>
        <end position="387"/>
    </location>
</feature>
<feature type="transmembrane region" description="Helical" evidence="1">
    <location>
        <begin position="83"/>
        <end position="102"/>
    </location>
</feature>
<dbReference type="PANTHER" id="PTHR30273">
    <property type="entry name" value="PERIPLASMIC SIGNAL SENSOR AND SIGMA FACTOR ACTIVATOR FECR-RELATED"/>
    <property type="match status" value="1"/>
</dbReference>
<dbReference type="RefSeq" id="WP_303302741.1">
    <property type="nucleotide sequence ID" value="NZ_BAABDA010000050.1"/>
</dbReference>
<dbReference type="Gene3D" id="2.60.120.1440">
    <property type="match status" value="1"/>
</dbReference>
<dbReference type="EMBL" id="JAUOEL010000005">
    <property type="protein sequence ID" value="MDO5975531.1"/>
    <property type="molecule type" value="Genomic_DNA"/>
</dbReference>
<dbReference type="PANTHER" id="PTHR30273:SF2">
    <property type="entry name" value="PROTEIN FECR"/>
    <property type="match status" value="1"/>
</dbReference>
<keyword evidence="1" id="KW-0472">Membrane</keyword>
<evidence type="ECO:0000313" key="4">
    <source>
        <dbReference type="EMBL" id="MDO5975531.1"/>
    </source>
</evidence>
<evidence type="ECO:0000313" key="5">
    <source>
        <dbReference type="Proteomes" id="UP001176806"/>
    </source>
</evidence>
<dbReference type="Proteomes" id="UP001176806">
    <property type="component" value="Unassembled WGS sequence"/>
</dbReference>
<evidence type="ECO:0000259" key="2">
    <source>
        <dbReference type="Pfam" id="PF04773"/>
    </source>
</evidence>
<evidence type="ECO:0000256" key="1">
    <source>
        <dbReference type="SAM" id="Phobius"/>
    </source>
</evidence>
<gene>
    <name evidence="4" type="ORF">Q4Q40_15145</name>
</gene>
<comment type="caution">
    <text evidence="4">The sequence shown here is derived from an EMBL/GenBank/DDBJ whole genome shotgun (WGS) entry which is preliminary data.</text>
</comment>
<proteinExistence type="predicted"/>